<comment type="caution">
    <text evidence="2">The sequence shown here is derived from an EMBL/GenBank/DDBJ whole genome shotgun (WGS) entry which is preliminary data.</text>
</comment>
<feature type="compositionally biased region" description="Gly residues" evidence="1">
    <location>
        <begin position="17"/>
        <end position="32"/>
    </location>
</feature>
<protein>
    <submittedName>
        <fullName evidence="2">Uncharacterized protein</fullName>
    </submittedName>
</protein>
<gene>
    <name evidence="2" type="ORF">GCM10022421_26700</name>
</gene>
<accession>A0ABP7EI01</accession>
<feature type="region of interest" description="Disordered" evidence="1">
    <location>
        <begin position="1"/>
        <end position="73"/>
    </location>
</feature>
<sequence>MQINTAVSYKPEENGTGDWGLGTGDWGLGTGDWGYSSQPTQLKEGKGDHRADCDMPGMACPSPHGGARGVSAL</sequence>
<dbReference type="Proteomes" id="UP001501479">
    <property type="component" value="Unassembled WGS sequence"/>
</dbReference>
<organism evidence="2 3">
    <name type="scientific">Oceanisphaera sediminis</name>
    <dbReference type="NCBI Taxonomy" id="981381"/>
    <lineage>
        <taxon>Bacteria</taxon>
        <taxon>Pseudomonadati</taxon>
        <taxon>Pseudomonadota</taxon>
        <taxon>Gammaproteobacteria</taxon>
        <taxon>Aeromonadales</taxon>
        <taxon>Aeromonadaceae</taxon>
        <taxon>Oceanisphaera</taxon>
    </lineage>
</organism>
<evidence type="ECO:0000256" key="1">
    <source>
        <dbReference type="SAM" id="MobiDB-lite"/>
    </source>
</evidence>
<name>A0ABP7EI01_9GAMM</name>
<dbReference type="EMBL" id="BAABDS010000039">
    <property type="protein sequence ID" value="GAA3717429.1"/>
    <property type="molecule type" value="Genomic_DNA"/>
</dbReference>
<feature type="compositionally biased region" description="Basic and acidic residues" evidence="1">
    <location>
        <begin position="43"/>
        <end position="53"/>
    </location>
</feature>
<keyword evidence="3" id="KW-1185">Reference proteome</keyword>
<proteinExistence type="predicted"/>
<reference evidence="3" key="1">
    <citation type="journal article" date="2019" name="Int. J. Syst. Evol. Microbiol.">
        <title>The Global Catalogue of Microorganisms (GCM) 10K type strain sequencing project: providing services to taxonomists for standard genome sequencing and annotation.</title>
        <authorList>
            <consortium name="The Broad Institute Genomics Platform"/>
            <consortium name="The Broad Institute Genome Sequencing Center for Infectious Disease"/>
            <person name="Wu L."/>
            <person name="Ma J."/>
        </authorList>
    </citation>
    <scope>NUCLEOTIDE SEQUENCE [LARGE SCALE GENOMIC DNA]</scope>
    <source>
        <strain evidence="3">JCM 17329</strain>
    </source>
</reference>
<evidence type="ECO:0000313" key="2">
    <source>
        <dbReference type="EMBL" id="GAA3717429.1"/>
    </source>
</evidence>
<evidence type="ECO:0000313" key="3">
    <source>
        <dbReference type="Proteomes" id="UP001501479"/>
    </source>
</evidence>